<comment type="caution">
    <text evidence="2">The sequence shown here is derived from an EMBL/GenBank/DDBJ whole genome shotgun (WGS) entry which is preliminary data.</text>
</comment>
<dbReference type="HOGENOM" id="CLU_125250_1_0_9"/>
<dbReference type="eggNOG" id="ENOG5030IFM">
    <property type="taxonomic scope" value="Bacteria"/>
</dbReference>
<gene>
    <name evidence="2" type="ORF">OMO_00375</name>
</gene>
<name>V2VNX4_9ENTE</name>
<feature type="non-terminal residue" evidence="2">
    <location>
        <position position="120"/>
    </location>
</feature>
<accession>V2VNX4</accession>
<evidence type="ECO:0000313" key="2">
    <source>
        <dbReference type="EMBL" id="ESK62726.1"/>
    </source>
</evidence>
<feature type="signal peptide" evidence="1">
    <location>
        <begin position="1"/>
        <end position="18"/>
    </location>
</feature>
<dbReference type="Proteomes" id="UP000017415">
    <property type="component" value="Unassembled WGS sequence"/>
</dbReference>
<keyword evidence="3" id="KW-1185">Reference proteome</keyword>
<proteinExistence type="predicted"/>
<sequence length="120" mass="13026">MKSKIILGGLLLSTTAFVSLQSPQITSAESLTNSAEIIVPLNLKVKAHYTNGLPLEAGKEVRLRNLTDGSTEVLKKQVDANGEVTFTEQDGIKKEVNYGIETDGVRNGYTVRYDLGGEKE</sequence>
<dbReference type="EMBL" id="AHYS01000001">
    <property type="protein sequence ID" value="ESK62726.1"/>
    <property type="molecule type" value="Genomic_DNA"/>
</dbReference>
<evidence type="ECO:0000256" key="1">
    <source>
        <dbReference type="SAM" id="SignalP"/>
    </source>
</evidence>
<organism evidence="2 3">
    <name type="scientific">Enterococcus cecorum DSM 20682 = ATCC 43198</name>
    <dbReference type="NCBI Taxonomy" id="1121864"/>
    <lineage>
        <taxon>Bacteria</taxon>
        <taxon>Bacillati</taxon>
        <taxon>Bacillota</taxon>
        <taxon>Bacilli</taxon>
        <taxon>Lactobacillales</taxon>
        <taxon>Enterococcaceae</taxon>
        <taxon>Enterococcus</taxon>
    </lineage>
</organism>
<reference evidence="2 3" key="1">
    <citation type="submission" date="2013-10" db="EMBL/GenBank/DDBJ databases">
        <title>The Genome Sequence of Enterococcus cecorum DSM 20682 (= ATCC 43198) (Illumina assembly).</title>
        <authorList>
            <consortium name="The Broad Institute Genomics Platform"/>
            <consortium name="The Broad Institute Genome Sequencing Center for Infectious Disease"/>
            <person name="Earl A."/>
            <person name="Russ C."/>
            <person name="Gilmore M."/>
            <person name="Surin D."/>
            <person name="Walker B."/>
            <person name="Young S."/>
            <person name="Zeng Q."/>
            <person name="Gargeya S."/>
            <person name="Fitzgerald M."/>
            <person name="Haas B."/>
            <person name="Abouelleil A."/>
            <person name="Allen A.W."/>
            <person name="Alvarado L."/>
            <person name="Arachchi H.M."/>
            <person name="Berlin A.M."/>
            <person name="Chapman S.B."/>
            <person name="Gainer-Dewar J."/>
            <person name="Goldberg J."/>
            <person name="Griggs A."/>
            <person name="Gujja S."/>
            <person name="Hansen M."/>
            <person name="Howarth C."/>
            <person name="Imamovic A."/>
            <person name="Ireland A."/>
            <person name="Larimer J."/>
            <person name="McCowan C."/>
            <person name="Murphy C."/>
            <person name="Pearson M."/>
            <person name="Poon T.W."/>
            <person name="Priest M."/>
            <person name="Roberts A."/>
            <person name="Saif S."/>
            <person name="Shea T."/>
            <person name="Sisk P."/>
            <person name="Sykes S."/>
            <person name="Wortman J."/>
            <person name="Nusbaum C."/>
            <person name="Birren B."/>
        </authorList>
    </citation>
    <scope>NUCLEOTIDE SEQUENCE [LARGE SCALE GENOMIC DNA]</scope>
    <source>
        <strain evidence="2 3">ATCC 43198</strain>
    </source>
</reference>
<feature type="chain" id="PRO_5038696239" evidence="1">
    <location>
        <begin position="19"/>
        <end position="120"/>
    </location>
</feature>
<keyword evidence="1" id="KW-0732">Signal</keyword>
<dbReference type="AlphaFoldDB" id="V2VNX4"/>
<protein>
    <submittedName>
        <fullName evidence="2">Uncharacterized protein</fullName>
    </submittedName>
</protein>
<evidence type="ECO:0000313" key="3">
    <source>
        <dbReference type="Proteomes" id="UP000017415"/>
    </source>
</evidence>